<protein>
    <submittedName>
        <fullName evidence="3">Uncharacterized protein</fullName>
    </submittedName>
</protein>
<evidence type="ECO:0000313" key="4">
    <source>
        <dbReference type="Proteomes" id="UP001295423"/>
    </source>
</evidence>
<evidence type="ECO:0000256" key="1">
    <source>
        <dbReference type="SAM" id="MobiDB-lite"/>
    </source>
</evidence>
<keyword evidence="2" id="KW-0732">Signal</keyword>
<feature type="region of interest" description="Disordered" evidence="1">
    <location>
        <begin position="21"/>
        <end position="43"/>
    </location>
</feature>
<dbReference type="Proteomes" id="UP001295423">
    <property type="component" value="Unassembled WGS sequence"/>
</dbReference>
<dbReference type="AlphaFoldDB" id="A0AAD2PW14"/>
<evidence type="ECO:0000313" key="3">
    <source>
        <dbReference type="EMBL" id="CAJ1958836.1"/>
    </source>
</evidence>
<reference evidence="3" key="1">
    <citation type="submission" date="2023-08" db="EMBL/GenBank/DDBJ databases">
        <authorList>
            <person name="Audoor S."/>
            <person name="Bilcke G."/>
        </authorList>
    </citation>
    <scope>NUCLEOTIDE SEQUENCE</scope>
</reference>
<evidence type="ECO:0000256" key="2">
    <source>
        <dbReference type="SAM" id="SignalP"/>
    </source>
</evidence>
<dbReference type="EMBL" id="CAKOGP040001980">
    <property type="protein sequence ID" value="CAJ1958836.1"/>
    <property type="molecule type" value="Genomic_DNA"/>
</dbReference>
<gene>
    <name evidence="3" type="ORF">CYCCA115_LOCUS17375</name>
</gene>
<feature type="signal peptide" evidence="2">
    <location>
        <begin position="1"/>
        <end position="21"/>
    </location>
</feature>
<organism evidence="3 4">
    <name type="scientific">Cylindrotheca closterium</name>
    <dbReference type="NCBI Taxonomy" id="2856"/>
    <lineage>
        <taxon>Eukaryota</taxon>
        <taxon>Sar</taxon>
        <taxon>Stramenopiles</taxon>
        <taxon>Ochrophyta</taxon>
        <taxon>Bacillariophyta</taxon>
        <taxon>Bacillariophyceae</taxon>
        <taxon>Bacillariophycidae</taxon>
        <taxon>Bacillariales</taxon>
        <taxon>Bacillariaceae</taxon>
        <taxon>Cylindrotheca</taxon>
    </lineage>
</organism>
<accession>A0AAD2PW14</accession>
<name>A0AAD2PW14_9STRA</name>
<comment type="caution">
    <text evidence="3">The sequence shown here is derived from an EMBL/GenBank/DDBJ whole genome shotgun (WGS) entry which is preliminary data.</text>
</comment>
<feature type="chain" id="PRO_5042177558" evidence="2">
    <location>
        <begin position="22"/>
        <end position="269"/>
    </location>
</feature>
<sequence length="269" mass="28941">MRPSRILKVLGLFCAVSFTNAQDEQSGEPQVPDQPTPSPAPTWGGCVDGNLNPLVTIGEKTTICLVLSNGVNWNGQVVDYVRLSFQPIADEFSRFIVPASYTHLISQRGSISKLGNFADKDIGIHVSSQNGVSFQKLYYDVDEAKIYPQLTAIIDVKDGVVDGITWDDGCIFCKDLECGINTFGFDGEPAAIQTPAGGCGKDKSVCDEGVSSQSTECDIAFHVVWTGTDADGTPFQSSAYRFSAFPQQDFVDSLNIPTSFSDLGITIGN</sequence>
<keyword evidence="4" id="KW-1185">Reference proteome</keyword>
<proteinExistence type="predicted"/>